<evidence type="ECO:0000313" key="2">
    <source>
        <dbReference type="Proteomes" id="UP000016843"/>
    </source>
</evidence>
<comment type="caution">
    <text evidence="1">The sequence shown here is derived from an EMBL/GenBank/DDBJ whole genome shotgun (WGS) entry which is preliminary data.</text>
</comment>
<protein>
    <submittedName>
        <fullName evidence="1">Uncharacterized protein</fullName>
    </submittedName>
</protein>
<accession>U5C1I8</accession>
<evidence type="ECO:0000313" key="1">
    <source>
        <dbReference type="EMBL" id="ERM83913.1"/>
    </source>
</evidence>
<name>U5C1I8_9BACT</name>
<sequence>MTFELIFFLGICKTKNPIPLSETIGSILEITSPIDFVKLLLFELIRKGVLNFTITN</sequence>
<keyword evidence="2" id="KW-1185">Reference proteome</keyword>
<proteinExistence type="predicted"/>
<reference evidence="1 2" key="1">
    <citation type="journal article" date="2013" name="Genome Announc.">
        <title>Draft Genome Sequence of the Psychrophilic and Alkaliphilic Rhodonellum psychrophilum Strain GCM71T.</title>
        <authorList>
            <person name="Hauptmann A.L."/>
            <person name="Glaring M.A."/>
            <person name="Hallin P.F."/>
            <person name="Prieme A."/>
            <person name="Stougaard P."/>
        </authorList>
    </citation>
    <scope>NUCLEOTIDE SEQUENCE [LARGE SCALE GENOMIC DNA]</scope>
    <source>
        <strain evidence="1 2">GCM71</strain>
    </source>
</reference>
<dbReference type="AlphaFoldDB" id="U5C1I8"/>
<dbReference type="Proteomes" id="UP000016843">
    <property type="component" value="Unassembled WGS sequence"/>
</dbReference>
<gene>
    <name evidence="1" type="ORF">P872_01245</name>
</gene>
<dbReference type="EMBL" id="AWXR01000008">
    <property type="protein sequence ID" value="ERM83913.1"/>
    <property type="molecule type" value="Genomic_DNA"/>
</dbReference>
<organism evidence="1 2">
    <name type="scientific">Rhodonellum psychrophilum GCM71 = DSM 17998</name>
    <dbReference type="NCBI Taxonomy" id="1123057"/>
    <lineage>
        <taxon>Bacteria</taxon>
        <taxon>Pseudomonadati</taxon>
        <taxon>Bacteroidota</taxon>
        <taxon>Cytophagia</taxon>
        <taxon>Cytophagales</taxon>
        <taxon>Cytophagaceae</taxon>
        <taxon>Rhodonellum</taxon>
    </lineage>
</organism>